<keyword evidence="2" id="KW-1185">Reference proteome</keyword>
<accession>A0ABV0QU03</accession>
<protein>
    <submittedName>
        <fullName evidence="1">Uncharacterized protein</fullName>
    </submittedName>
</protein>
<evidence type="ECO:0000313" key="2">
    <source>
        <dbReference type="Proteomes" id="UP001434883"/>
    </source>
</evidence>
<reference evidence="1 2" key="1">
    <citation type="submission" date="2021-06" db="EMBL/GenBank/DDBJ databases">
        <authorList>
            <person name="Palmer J.M."/>
        </authorList>
    </citation>
    <scope>NUCLEOTIDE SEQUENCE [LARGE SCALE GENOMIC DNA]</scope>
    <source>
        <strain evidence="1 2">XC_2019</strain>
        <tissue evidence="1">Muscle</tissue>
    </source>
</reference>
<feature type="non-terminal residue" evidence="1">
    <location>
        <position position="1"/>
    </location>
</feature>
<evidence type="ECO:0000313" key="1">
    <source>
        <dbReference type="EMBL" id="MEQ2198972.1"/>
    </source>
</evidence>
<dbReference type="EMBL" id="JAHRIN010021605">
    <property type="protein sequence ID" value="MEQ2198972.1"/>
    <property type="molecule type" value="Genomic_DNA"/>
</dbReference>
<comment type="caution">
    <text evidence="1">The sequence shown here is derived from an EMBL/GenBank/DDBJ whole genome shotgun (WGS) entry which is preliminary data.</text>
</comment>
<dbReference type="Proteomes" id="UP001434883">
    <property type="component" value="Unassembled WGS sequence"/>
</dbReference>
<name>A0ABV0QU03_9TELE</name>
<organism evidence="1 2">
    <name type="scientific">Xenoophorus captivus</name>
    <dbReference type="NCBI Taxonomy" id="1517983"/>
    <lineage>
        <taxon>Eukaryota</taxon>
        <taxon>Metazoa</taxon>
        <taxon>Chordata</taxon>
        <taxon>Craniata</taxon>
        <taxon>Vertebrata</taxon>
        <taxon>Euteleostomi</taxon>
        <taxon>Actinopterygii</taxon>
        <taxon>Neopterygii</taxon>
        <taxon>Teleostei</taxon>
        <taxon>Neoteleostei</taxon>
        <taxon>Acanthomorphata</taxon>
        <taxon>Ovalentaria</taxon>
        <taxon>Atherinomorphae</taxon>
        <taxon>Cyprinodontiformes</taxon>
        <taxon>Goodeidae</taxon>
        <taxon>Xenoophorus</taxon>
    </lineage>
</organism>
<sequence length="67" mass="7489">SAHEGHEQDRAQAANPNGVPTLVLYKRTRLTRKSTQVPPWLSTSDLLLDLQSSIQCLFLATYPPSRI</sequence>
<proteinExistence type="predicted"/>
<gene>
    <name evidence="1" type="ORF">XENOCAPTIV_021799</name>
</gene>